<comment type="caution">
    <text evidence="3">The sequence shown here is derived from an EMBL/GenBank/DDBJ whole genome shotgun (WGS) entry which is preliminary data.</text>
</comment>
<dbReference type="EMBL" id="JAVXUO010001253">
    <property type="protein sequence ID" value="KAK2984206.1"/>
    <property type="molecule type" value="Genomic_DNA"/>
</dbReference>
<dbReference type="SUPFAM" id="SSF50405">
    <property type="entry name" value="Actin-crosslinking proteins"/>
    <property type="match status" value="1"/>
</dbReference>
<dbReference type="GO" id="GO:0016477">
    <property type="term" value="P:cell migration"/>
    <property type="evidence" value="ECO:0007669"/>
    <property type="project" value="TreeGrafter"/>
</dbReference>
<dbReference type="Proteomes" id="UP001187471">
    <property type="component" value="Unassembled WGS sequence"/>
</dbReference>
<dbReference type="InterPro" id="IPR017853">
    <property type="entry name" value="GH"/>
</dbReference>
<dbReference type="Gene3D" id="2.80.10.50">
    <property type="match status" value="1"/>
</dbReference>
<evidence type="ECO:0000256" key="1">
    <source>
        <dbReference type="SAM" id="SignalP"/>
    </source>
</evidence>
<dbReference type="FunFam" id="2.80.10.50:FF:000056">
    <property type="entry name" value="Glucan 1,3-beta-glucosidase A"/>
    <property type="match status" value="1"/>
</dbReference>
<dbReference type="GO" id="GO:0051015">
    <property type="term" value="F:actin filament binding"/>
    <property type="evidence" value="ECO:0007669"/>
    <property type="project" value="InterPro"/>
</dbReference>
<dbReference type="GO" id="GO:0007163">
    <property type="term" value="P:establishment or maintenance of cell polarity"/>
    <property type="evidence" value="ECO:0007669"/>
    <property type="project" value="TreeGrafter"/>
</dbReference>
<dbReference type="GO" id="GO:0015629">
    <property type="term" value="C:actin cytoskeleton"/>
    <property type="evidence" value="ECO:0007669"/>
    <property type="project" value="TreeGrafter"/>
</dbReference>
<accession>A0AA88RRH9</accession>
<evidence type="ECO:0000259" key="2">
    <source>
        <dbReference type="Pfam" id="PF25490"/>
    </source>
</evidence>
<reference evidence="3" key="1">
    <citation type="submission" date="2022-12" db="EMBL/GenBank/DDBJ databases">
        <title>Draft genome assemblies for two species of Escallonia (Escalloniales).</title>
        <authorList>
            <person name="Chanderbali A."/>
            <person name="Dervinis C."/>
            <person name="Anghel I."/>
            <person name="Soltis D."/>
            <person name="Soltis P."/>
            <person name="Zapata F."/>
        </authorList>
    </citation>
    <scope>NUCLEOTIDE SEQUENCE</scope>
    <source>
        <strain evidence="3">UCBG92.1500</strain>
        <tissue evidence="3">Leaf</tissue>
    </source>
</reference>
<dbReference type="GO" id="GO:0005737">
    <property type="term" value="C:cytoplasm"/>
    <property type="evidence" value="ECO:0007669"/>
    <property type="project" value="TreeGrafter"/>
</dbReference>
<feature type="domain" description="DUF7910" evidence="2">
    <location>
        <begin position="59"/>
        <end position="171"/>
    </location>
</feature>
<gene>
    <name evidence="3" type="ORF">RJ640_006665</name>
</gene>
<dbReference type="InterPro" id="IPR057232">
    <property type="entry name" value="DUF7910"/>
</dbReference>
<dbReference type="PANTHER" id="PTHR10551">
    <property type="entry name" value="FASCIN"/>
    <property type="match status" value="1"/>
</dbReference>
<evidence type="ECO:0000313" key="4">
    <source>
        <dbReference type="Proteomes" id="UP001187471"/>
    </source>
</evidence>
<feature type="signal peptide" evidence="1">
    <location>
        <begin position="1"/>
        <end position="26"/>
    </location>
</feature>
<name>A0AA88RRH9_9ASTE</name>
<dbReference type="CDD" id="cd00257">
    <property type="entry name" value="beta-trefoil_FSCN-like"/>
    <property type="match status" value="1"/>
</dbReference>
<organism evidence="3 4">
    <name type="scientific">Escallonia rubra</name>
    <dbReference type="NCBI Taxonomy" id="112253"/>
    <lineage>
        <taxon>Eukaryota</taxon>
        <taxon>Viridiplantae</taxon>
        <taxon>Streptophyta</taxon>
        <taxon>Embryophyta</taxon>
        <taxon>Tracheophyta</taxon>
        <taxon>Spermatophyta</taxon>
        <taxon>Magnoliopsida</taxon>
        <taxon>eudicotyledons</taxon>
        <taxon>Gunneridae</taxon>
        <taxon>Pentapetalae</taxon>
        <taxon>asterids</taxon>
        <taxon>campanulids</taxon>
        <taxon>Escalloniales</taxon>
        <taxon>Escalloniaceae</taxon>
        <taxon>Escallonia</taxon>
    </lineage>
</organism>
<dbReference type="GO" id="GO:0051017">
    <property type="term" value="P:actin filament bundle assembly"/>
    <property type="evidence" value="ECO:0007669"/>
    <property type="project" value="TreeGrafter"/>
</dbReference>
<evidence type="ECO:0000313" key="3">
    <source>
        <dbReference type="EMBL" id="KAK2984206.1"/>
    </source>
</evidence>
<dbReference type="Pfam" id="PF25490">
    <property type="entry name" value="DUF7910"/>
    <property type="match status" value="1"/>
</dbReference>
<keyword evidence="1" id="KW-0732">Signal</keyword>
<dbReference type="InterPro" id="IPR008999">
    <property type="entry name" value="Actin-crosslinking"/>
</dbReference>
<keyword evidence="4" id="KW-1185">Reference proteome</keyword>
<dbReference type="InterPro" id="IPR010431">
    <property type="entry name" value="Fascin"/>
</dbReference>
<dbReference type="PANTHER" id="PTHR10551:SF14">
    <property type="entry name" value="CELLULASE CONTAINING PROTEIN, EXPRESSED"/>
    <property type="match status" value="1"/>
</dbReference>
<protein>
    <recommendedName>
        <fullName evidence="2">DUF7910 domain-containing protein</fullName>
    </recommendedName>
</protein>
<dbReference type="AlphaFoldDB" id="A0AA88RRH9"/>
<sequence length="181" mass="20328">MSIYVSRQLLLCIFLFSSTLFLLSNGRVTPNFRVRAVNLGGWLVTEGWIKPSLFDRIPNKDFLDGTRLQFKSVTIGKYLCAELGGGTIIVANRTSASDWETFKVWRINATSFQFRVFNKQFVGLDAAGNGIDLVAVSNAPGSGTFEIIRKPDDLSRVRIKAPNGFFLQVRTSPFFFPCFRL</sequence>
<feature type="chain" id="PRO_5041639204" description="DUF7910 domain-containing protein" evidence="1">
    <location>
        <begin position="27"/>
        <end position="181"/>
    </location>
</feature>
<dbReference type="SUPFAM" id="SSF51445">
    <property type="entry name" value="(Trans)glycosidases"/>
    <property type="match status" value="1"/>
</dbReference>
<proteinExistence type="predicted"/>